<accession>X1U8D5</accession>
<comment type="caution">
    <text evidence="1">The sequence shown here is derived from an EMBL/GenBank/DDBJ whole genome shotgun (WGS) entry which is preliminary data.</text>
</comment>
<feature type="non-terminal residue" evidence="1">
    <location>
        <position position="1"/>
    </location>
</feature>
<dbReference type="EMBL" id="BARW01024058">
    <property type="protein sequence ID" value="GAI88559.1"/>
    <property type="molecule type" value="Genomic_DNA"/>
</dbReference>
<sequence length="53" mass="6012">AKSLLPIYQSIKLWIHALLQGRGCVQRKNGRLPVVERTVGNTPMVIDMNLKRV</sequence>
<gene>
    <name evidence="1" type="ORF">S12H4_39748</name>
</gene>
<name>X1U8D5_9ZZZZ</name>
<reference evidence="1" key="1">
    <citation type="journal article" date="2014" name="Front. Microbiol.">
        <title>High frequency of phylogenetically diverse reductive dehalogenase-homologous genes in deep subseafloor sedimentary metagenomes.</title>
        <authorList>
            <person name="Kawai M."/>
            <person name="Futagami T."/>
            <person name="Toyoda A."/>
            <person name="Takaki Y."/>
            <person name="Nishi S."/>
            <person name="Hori S."/>
            <person name="Arai W."/>
            <person name="Tsubouchi T."/>
            <person name="Morono Y."/>
            <person name="Uchiyama I."/>
            <person name="Ito T."/>
            <person name="Fujiyama A."/>
            <person name="Inagaki F."/>
            <person name="Takami H."/>
        </authorList>
    </citation>
    <scope>NUCLEOTIDE SEQUENCE</scope>
    <source>
        <strain evidence="1">Expedition CK06-06</strain>
    </source>
</reference>
<protein>
    <submittedName>
        <fullName evidence="1">Uncharacterized protein</fullName>
    </submittedName>
</protein>
<dbReference type="AlphaFoldDB" id="X1U8D5"/>
<organism evidence="1">
    <name type="scientific">marine sediment metagenome</name>
    <dbReference type="NCBI Taxonomy" id="412755"/>
    <lineage>
        <taxon>unclassified sequences</taxon>
        <taxon>metagenomes</taxon>
        <taxon>ecological metagenomes</taxon>
    </lineage>
</organism>
<proteinExistence type="predicted"/>
<evidence type="ECO:0000313" key="1">
    <source>
        <dbReference type="EMBL" id="GAI88559.1"/>
    </source>
</evidence>